<comment type="caution">
    <text evidence="1">The sequence shown here is derived from an EMBL/GenBank/DDBJ whole genome shotgun (WGS) entry which is preliminary data.</text>
</comment>
<organism evidence="1 2">
    <name type="scientific">Cetraspora pellucida</name>
    <dbReference type="NCBI Taxonomy" id="1433469"/>
    <lineage>
        <taxon>Eukaryota</taxon>
        <taxon>Fungi</taxon>
        <taxon>Fungi incertae sedis</taxon>
        <taxon>Mucoromycota</taxon>
        <taxon>Glomeromycotina</taxon>
        <taxon>Glomeromycetes</taxon>
        <taxon>Diversisporales</taxon>
        <taxon>Gigasporaceae</taxon>
        <taxon>Cetraspora</taxon>
    </lineage>
</organism>
<proteinExistence type="predicted"/>
<keyword evidence="2" id="KW-1185">Reference proteome</keyword>
<sequence>MYREEDLSEKGVKKDLVERLVDRVLSKAKGKDKVVDDTQAENVDEMRMDRTFGNADGFGYEGTDEIRYRGYGGYMDFNQQYVAFERSIKKTMQAMMEKPRDQFEYDEWCKVSKYLDDAILGNNWDIVLKTQEVVATRAFMLKVAN</sequence>
<evidence type="ECO:0000313" key="1">
    <source>
        <dbReference type="EMBL" id="CAG8487198.1"/>
    </source>
</evidence>
<name>A0ACA9KQG3_9GLOM</name>
<dbReference type="EMBL" id="CAJVPW010001568">
    <property type="protein sequence ID" value="CAG8487198.1"/>
    <property type="molecule type" value="Genomic_DNA"/>
</dbReference>
<evidence type="ECO:0000313" key="2">
    <source>
        <dbReference type="Proteomes" id="UP000789366"/>
    </source>
</evidence>
<gene>
    <name evidence="1" type="ORF">SPELUC_LOCUS2391</name>
</gene>
<protein>
    <submittedName>
        <fullName evidence="1">13839_t:CDS:1</fullName>
    </submittedName>
</protein>
<accession>A0ACA9KQG3</accession>
<dbReference type="Proteomes" id="UP000789366">
    <property type="component" value="Unassembled WGS sequence"/>
</dbReference>
<reference evidence="1" key="1">
    <citation type="submission" date="2021-06" db="EMBL/GenBank/DDBJ databases">
        <authorList>
            <person name="Kallberg Y."/>
            <person name="Tangrot J."/>
            <person name="Rosling A."/>
        </authorList>
    </citation>
    <scope>NUCLEOTIDE SEQUENCE</scope>
    <source>
        <strain evidence="1">28 12/20/2015</strain>
    </source>
</reference>